<feature type="transmembrane region" description="Helical" evidence="2">
    <location>
        <begin position="30"/>
        <end position="51"/>
    </location>
</feature>
<feature type="region of interest" description="Disordered" evidence="1">
    <location>
        <begin position="1"/>
        <end position="22"/>
    </location>
</feature>
<organism evidence="4 5">
    <name type="scientific">Streptosporangium canum</name>
    <dbReference type="NCBI Taxonomy" id="324952"/>
    <lineage>
        <taxon>Bacteria</taxon>
        <taxon>Bacillati</taxon>
        <taxon>Actinomycetota</taxon>
        <taxon>Actinomycetes</taxon>
        <taxon>Streptosporangiales</taxon>
        <taxon>Streptosporangiaceae</taxon>
        <taxon>Streptosporangium</taxon>
    </lineage>
</organism>
<keyword evidence="4" id="KW-0413">Isomerase</keyword>
<protein>
    <submittedName>
        <fullName evidence="4">Protein-disulfide isomerase</fullName>
    </submittedName>
</protein>
<proteinExistence type="predicted"/>
<gene>
    <name evidence="4" type="ORF">SAMN05216275_106216</name>
</gene>
<dbReference type="SUPFAM" id="SSF52833">
    <property type="entry name" value="Thioredoxin-like"/>
    <property type="match status" value="1"/>
</dbReference>
<dbReference type="AlphaFoldDB" id="A0A1I3NGD0"/>
<evidence type="ECO:0000256" key="1">
    <source>
        <dbReference type="SAM" id="MobiDB-lite"/>
    </source>
</evidence>
<keyword evidence="2" id="KW-1133">Transmembrane helix</keyword>
<evidence type="ECO:0000256" key="2">
    <source>
        <dbReference type="SAM" id="Phobius"/>
    </source>
</evidence>
<keyword evidence="5" id="KW-1185">Reference proteome</keyword>
<keyword evidence="2" id="KW-0812">Transmembrane</keyword>
<dbReference type="EMBL" id="FOQY01000006">
    <property type="protein sequence ID" value="SFJ08351.1"/>
    <property type="molecule type" value="Genomic_DNA"/>
</dbReference>
<dbReference type="InterPro" id="IPR036249">
    <property type="entry name" value="Thioredoxin-like_sf"/>
</dbReference>
<reference evidence="5" key="1">
    <citation type="submission" date="2016-10" db="EMBL/GenBank/DDBJ databases">
        <authorList>
            <person name="Varghese N."/>
            <person name="Submissions S."/>
        </authorList>
    </citation>
    <scope>NUCLEOTIDE SEQUENCE [LARGE SCALE GENOMIC DNA]</scope>
    <source>
        <strain evidence="5">CGMCC 4.2126</strain>
    </source>
</reference>
<evidence type="ECO:0000313" key="5">
    <source>
        <dbReference type="Proteomes" id="UP000199111"/>
    </source>
</evidence>
<dbReference type="CDD" id="cd02972">
    <property type="entry name" value="DsbA_family"/>
    <property type="match status" value="1"/>
</dbReference>
<dbReference type="GO" id="GO:0016853">
    <property type="term" value="F:isomerase activity"/>
    <property type="evidence" value="ECO:0007669"/>
    <property type="project" value="UniProtKB-KW"/>
</dbReference>
<evidence type="ECO:0000313" key="4">
    <source>
        <dbReference type="EMBL" id="SFJ08351.1"/>
    </source>
</evidence>
<dbReference type="InterPro" id="IPR012336">
    <property type="entry name" value="Thioredoxin-like_fold"/>
</dbReference>
<dbReference type="Proteomes" id="UP000199111">
    <property type="component" value="Unassembled WGS sequence"/>
</dbReference>
<accession>A0A1I3NGD0</accession>
<evidence type="ECO:0000259" key="3">
    <source>
        <dbReference type="Pfam" id="PF13462"/>
    </source>
</evidence>
<dbReference type="Gene3D" id="3.40.30.10">
    <property type="entry name" value="Glutaredoxin"/>
    <property type="match status" value="1"/>
</dbReference>
<dbReference type="GeneID" id="96298158"/>
<keyword evidence="2" id="KW-0472">Membrane</keyword>
<dbReference type="Pfam" id="PF13462">
    <property type="entry name" value="Thioredoxin_4"/>
    <property type="match status" value="1"/>
</dbReference>
<feature type="domain" description="Thioredoxin-like fold" evidence="3">
    <location>
        <begin position="86"/>
        <end position="241"/>
    </location>
</feature>
<dbReference type="RefSeq" id="WP_093887046.1">
    <property type="nucleotide sequence ID" value="NZ_FOQY01000006.1"/>
</dbReference>
<name>A0A1I3NGD0_9ACTN</name>
<sequence length="254" mass="27018">MGKAARDHSARDRIKAQREEQRKKERLKRIATITTVAVVALGAVGAGWWYAAQGSKSEEATGALAPITAAADGSVVMAKAGVEKPVLDVYEDFQCPACKALEETSGATIKNLAAEGKVKVVYHPITIFPQEANKGVTRGNSVRGAAASRCVPGGAPWIKFHDKLFKEQPSETVEGFKLDDLVAWGKDAGVTDPGFEKCVTGQQKAAEHTAYSTKILESAKLQGTPTLKINGTEVDNSVAFKPADLRQAILDAAK</sequence>